<dbReference type="AlphaFoldDB" id="A0A5N5WIY8"/>
<protein>
    <submittedName>
        <fullName evidence="1">Uncharacterized protein</fullName>
    </submittedName>
</protein>
<sequence>MTKLTGMSTQHTPSTLPALEEIRFITSQDPYVPLRLFRELRKLHIDMEALQIPSDLKWPSLFDLHLRGVIDLENLQSFLKKHKNIGKLHLAFVSVLRPLDSSGDFKRLLEEILNSRLDAELTGSIMRRAGKNADGHERSLIQHIYAQLDKLPNAQTVEQIRQLIITFFKTLLKYEFDKHSTEIGKMEVPLKNPSRLELSTSIEYFWEDELAIKGINRLEDYAPRKWVWTNNKVRTSLKMSCVFQHISPT</sequence>
<gene>
    <name evidence="1" type="ORF">BDV29DRAFT_185574</name>
</gene>
<name>A0A5N5WIY8_9EURO</name>
<evidence type="ECO:0000313" key="2">
    <source>
        <dbReference type="Proteomes" id="UP000326565"/>
    </source>
</evidence>
<evidence type="ECO:0000313" key="1">
    <source>
        <dbReference type="EMBL" id="KAB8067785.1"/>
    </source>
</evidence>
<organism evidence="1 2">
    <name type="scientific">Aspergillus leporis</name>
    <dbReference type="NCBI Taxonomy" id="41062"/>
    <lineage>
        <taxon>Eukaryota</taxon>
        <taxon>Fungi</taxon>
        <taxon>Dikarya</taxon>
        <taxon>Ascomycota</taxon>
        <taxon>Pezizomycotina</taxon>
        <taxon>Eurotiomycetes</taxon>
        <taxon>Eurotiomycetidae</taxon>
        <taxon>Eurotiales</taxon>
        <taxon>Aspergillaceae</taxon>
        <taxon>Aspergillus</taxon>
        <taxon>Aspergillus subgen. Circumdati</taxon>
    </lineage>
</organism>
<accession>A0A5N5WIY8</accession>
<reference evidence="1 2" key="1">
    <citation type="submission" date="2019-04" db="EMBL/GenBank/DDBJ databases">
        <title>Friends and foes A comparative genomics study of 23 Aspergillus species from section Flavi.</title>
        <authorList>
            <consortium name="DOE Joint Genome Institute"/>
            <person name="Kjaerbolling I."/>
            <person name="Vesth T."/>
            <person name="Frisvad J.C."/>
            <person name="Nybo J.L."/>
            <person name="Theobald S."/>
            <person name="Kildgaard S."/>
            <person name="Isbrandt T."/>
            <person name="Kuo A."/>
            <person name="Sato A."/>
            <person name="Lyhne E.K."/>
            <person name="Kogle M.E."/>
            <person name="Wiebenga A."/>
            <person name="Kun R.S."/>
            <person name="Lubbers R.J."/>
            <person name="Makela M.R."/>
            <person name="Barry K."/>
            <person name="Chovatia M."/>
            <person name="Clum A."/>
            <person name="Daum C."/>
            <person name="Haridas S."/>
            <person name="He G."/>
            <person name="LaButti K."/>
            <person name="Lipzen A."/>
            <person name="Mondo S."/>
            <person name="Riley R."/>
            <person name="Salamov A."/>
            <person name="Simmons B.A."/>
            <person name="Magnuson J.K."/>
            <person name="Henrissat B."/>
            <person name="Mortensen U.H."/>
            <person name="Larsen T.O."/>
            <person name="Devries R.P."/>
            <person name="Grigoriev I.V."/>
            <person name="Machida M."/>
            <person name="Baker S.E."/>
            <person name="Andersen M.R."/>
        </authorList>
    </citation>
    <scope>NUCLEOTIDE SEQUENCE [LARGE SCALE GENOMIC DNA]</scope>
    <source>
        <strain evidence="1 2">CBS 151.66</strain>
    </source>
</reference>
<keyword evidence="2" id="KW-1185">Reference proteome</keyword>
<dbReference type="OrthoDB" id="10455924at2759"/>
<dbReference type="Proteomes" id="UP000326565">
    <property type="component" value="Unassembled WGS sequence"/>
</dbReference>
<proteinExistence type="predicted"/>
<dbReference type="EMBL" id="ML732445">
    <property type="protein sequence ID" value="KAB8067785.1"/>
    <property type="molecule type" value="Genomic_DNA"/>
</dbReference>